<evidence type="ECO:0000259" key="1">
    <source>
        <dbReference type="PROSITE" id="PS50164"/>
    </source>
</evidence>
<dbReference type="Pfam" id="PF18476">
    <property type="entry name" value="PIN_8"/>
    <property type="match status" value="1"/>
</dbReference>
<comment type="caution">
    <text evidence="2">The sequence shown here is derived from an EMBL/GenBank/DDBJ whole genome shotgun (WGS) entry which is preliminary data.</text>
</comment>
<protein>
    <submittedName>
        <fullName evidence="2">DUF4935 domain-containing protein</fullName>
    </submittedName>
</protein>
<name>A0A7C9RX92_9PSEU</name>
<evidence type="ECO:0000313" key="3">
    <source>
        <dbReference type="Proteomes" id="UP000481360"/>
    </source>
</evidence>
<organism evidence="2 3">
    <name type="scientific">Lentzea alba</name>
    <dbReference type="NCBI Taxonomy" id="2714351"/>
    <lineage>
        <taxon>Bacteria</taxon>
        <taxon>Bacillati</taxon>
        <taxon>Actinomycetota</taxon>
        <taxon>Actinomycetes</taxon>
        <taxon>Pseudonocardiales</taxon>
        <taxon>Pseudonocardiaceae</taxon>
        <taxon>Lentzea</taxon>
    </lineage>
</organism>
<gene>
    <name evidence="2" type="ORF">G7043_39770</name>
</gene>
<accession>A0A7C9RX92</accession>
<dbReference type="AlphaFoldDB" id="A0A7C9RX92"/>
<dbReference type="Proteomes" id="UP000481360">
    <property type="component" value="Unassembled WGS sequence"/>
</dbReference>
<keyword evidence="3" id="KW-1185">Reference proteome</keyword>
<dbReference type="SUPFAM" id="SSF82771">
    <property type="entry name" value="GIY-YIG endonuclease"/>
    <property type="match status" value="1"/>
</dbReference>
<reference evidence="2 3" key="1">
    <citation type="submission" date="2020-03" db="EMBL/GenBank/DDBJ databases">
        <title>Isolation and identification of active actinomycetes.</title>
        <authorList>
            <person name="Sun X."/>
        </authorList>
    </citation>
    <scope>NUCLEOTIDE SEQUENCE [LARGE SCALE GENOMIC DNA]</scope>
    <source>
        <strain evidence="2 3">NEAU-D13</strain>
    </source>
</reference>
<dbReference type="InterPro" id="IPR035901">
    <property type="entry name" value="GIY-YIG_endonuc_sf"/>
</dbReference>
<dbReference type="RefSeq" id="WP_166053862.1">
    <property type="nucleotide sequence ID" value="NZ_JAAMPJ010000014.1"/>
</dbReference>
<dbReference type="PROSITE" id="PS50164">
    <property type="entry name" value="GIY_YIG"/>
    <property type="match status" value="1"/>
</dbReference>
<dbReference type="InterPro" id="IPR000305">
    <property type="entry name" value="GIY-YIG_endonuc"/>
</dbReference>
<evidence type="ECO:0000313" key="2">
    <source>
        <dbReference type="EMBL" id="NGY65070.1"/>
    </source>
</evidence>
<sequence length="441" mass="49616">MKRNIRDTASNMAGGEPRGIFDGFEGFRTPTDEDYQSLLTQGMVVLDTNVLLNLYRYNAQTRTDLVAVLTKLGDRLWVPHQVVVEFWRGRESALRDLQETGDNTVEALEGHLQESIKVLRHWGNRVALSTERRAELQHYLDLAFNSVTEAIKGFIAEEALEQALDTNNDPILQALEPVVKGRVGRPMSTEAQAEAIKEALRRIQASEPPGFKDKNKIDELAAGDYLVWKQVLDEAGQRNRDVLLVTGDVKDDWWRRDRGQTRGPRPELADELRRCAGVRLFMLRPESLLMRARDILRVDVQEESVQDAERVDRVHSLSASKSVDPSDVLTESSDPLPYTYENVGGAPRSAGVHLVFDGDEIIYIGSTGNLRARLRQHLAGPRGSSVLHDRVGRLLDTPENFVQATDVADWLGNCSVRWYETNDPASVKEALLGTNNPRFNR</sequence>
<dbReference type="EMBL" id="JAAMPJ010000014">
    <property type="protein sequence ID" value="NGY65070.1"/>
    <property type="molecule type" value="Genomic_DNA"/>
</dbReference>
<proteinExistence type="predicted"/>
<dbReference type="InterPro" id="IPR041578">
    <property type="entry name" value="PIN_8"/>
</dbReference>
<feature type="domain" description="GIY-YIG" evidence="1">
    <location>
        <begin position="348"/>
        <end position="421"/>
    </location>
</feature>